<feature type="region of interest" description="Disordered" evidence="2">
    <location>
        <begin position="1018"/>
        <end position="1069"/>
    </location>
</feature>
<feature type="compositionally biased region" description="Low complexity" evidence="2">
    <location>
        <begin position="209"/>
        <end position="222"/>
    </location>
</feature>
<feature type="compositionally biased region" description="Low complexity" evidence="2">
    <location>
        <begin position="890"/>
        <end position="906"/>
    </location>
</feature>
<reference evidence="3" key="1">
    <citation type="journal article" date="2020" name="Stud. Mycol.">
        <title>101 Dothideomycetes genomes: a test case for predicting lifestyles and emergence of pathogens.</title>
        <authorList>
            <person name="Haridas S."/>
            <person name="Albert R."/>
            <person name="Binder M."/>
            <person name="Bloem J."/>
            <person name="Labutti K."/>
            <person name="Salamov A."/>
            <person name="Andreopoulos B."/>
            <person name="Baker S."/>
            <person name="Barry K."/>
            <person name="Bills G."/>
            <person name="Bluhm B."/>
            <person name="Cannon C."/>
            <person name="Castanera R."/>
            <person name="Culley D."/>
            <person name="Daum C."/>
            <person name="Ezra D."/>
            <person name="Gonzalez J."/>
            <person name="Henrissat B."/>
            <person name="Kuo A."/>
            <person name="Liang C."/>
            <person name="Lipzen A."/>
            <person name="Lutzoni F."/>
            <person name="Magnuson J."/>
            <person name="Mondo S."/>
            <person name="Nolan M."/>
            <person name="Ohm R."/>
            <person name="Pangilinan J."/>
            <person name="Park H.-J."/>
            <person name="Ramirez L."/>
            <person name="Alfaro M."/>
            <person name="Sun H."/>
            <person name="Tritt A."/>
            <person name="Yoshinaga Y."/>
            <person name="Zwiers L.-H."/>
            <person name="Turgeon B."/>
            <person name="Goodwin S."/>
            <person name="Spatafora J."/>
            <person name="Crous P."/>
            <person name="Grigoriev I."/>
        </authorList>
    </citation>
    <scope>NUCLEOTIDE SEQUENCE</scope>
    <source>
        <strain evidence="3">CBS 121410</strain>
    </source>
</reference>
<feature type="compositionally biased region" description="Polar residues" evidence="2">
    <location>
        <begin position="26"/>
        <end position="37"/>
    </location>
</feature>
<dbReference type="Proteomes" id="UP000799776">
    <property type="component" value="Unassembled WGS sequence"/>
</dbReference>
<organism evidence="3 4">
    <name type="scientific">Saccharata proteae CBS 121410</name>
    <dbReference type="NCBI Taxonomy" id="1314787"/>
    <lineage>
        <taxon>Eukaryota</taxon>
        <taxon>Fungi</taxon>
        <taxon>Dikarya</taxon>
        <taxon>Ascomycota</taxon>
        <taxon>Pezizomycotina</taxon>
        <taxon>Dothideomycetes</taxon>
        <taxon>Dothideomycetes incertae sedis</taxon>
        <taxon>Botryosphaeriales</taxon>
        <taxon>Saccharataceae</taxon>
        <taxon>Saccharata</taxon>
    </lineage>
</organism>
<feature type="compositionally biased region" description="Low complexity" evidence="2">
    <location>
        <begin position="511"/>
        <end position="525"/>
    </location>
</feature>
<sequence length="1069" mass="114312">MSHSHPTWQGNRPYPPQPTPPESPPDNANPSQPQGYQPATPYPFQHVQPYAGMPHGPIPYCSPQWPYPATYYAQPVPAHGGQDVAALYRQFGTLEAELQRSKDEIAELKTVNRYLQQQIVARDAGEVGKADVPGGALVEHVARNEHPVVPPTGQTQQTSASDPRVYDRSFEDNWCGSNQAPSSPAFDHSSESEYESAAEHAHDYTENDAVPTAAAASVSTKPGAHLGDPVKRPPRPTEFLPGGEDDWSPSDTTSGPKLVFKRFFDIPAENEPEPDPVKRQGPPKSRVRRAGPLQEIPLPDHDRATPKRPGLASIHATSELAETPTRSDSTPRPRAPSDYPQYGNVRRPRTPRGGRQPHPGQRQRKYTDFDKPTPGWYQSIRSPAKDNRTLPSYADQYENADEGGGKSLKSTNVPWVRFGEDMYSDPTPAAGITRQLEGKPASPAAVSQSLGDRPAAPAGIPLPLEDKPATSATVHQNAENKPDKPAGNPVPLEDKPAPSVVLPKTIEDKPASTAAAPQTLQQQPAPERKADLGIDNVKKVRFEEGLLNQSKKDKKDTRTVTIDRLPIKSEDTFRDVMDQVRGGPLVSAKCIDTRRINGGSTISLEFVHSKDAIALAEHTATNGFFFQGNPARVTLGATPTPIDSVTARLIRSGASRSVVIGGLPAEWFGTDKFSDLLGLNAGLNAPKLQDWYGDEADNSITVVFEEIKAAGKACEILTREPALIGCPVGYERDPSDRPLGPPRIPDDYRSPKLEASASQGSEPTKSLAVVAEDATAGEEECNDKKDAGAETVAVSTPTIDSGFESSEKTDRSSNEQIDKFPKLDSDTTKSVEIPVVKQATEATSVSSAERSDAHASSPKLDSDTTKSVGTPALDQPTEAVSAPSERPSDAHASSPPQAAAVAQFAHADTDKSPPLASDLTKSIDVAALEKPTEVPGTPSVGHSDAHAKSPPQSVVTTQLAPANIDNGPVVTEDEILDQRALSELLARTAGTPANVFDAAKKWDLVKDVSRKLQDAIAAQEGSSSNMDDKMAKGIPVGAVGDDTMGETGYTNEGGFDYADVEATTPSGIV</sequence>
<name>A0A9P4I2U9_9PEZI</name>
<feature type="coiled-coil region" evidence="1">
    <location>
        <begin position="84"/>
        <end position="118"/>
    </location>
</feature>
<dbReference type="AlphaFoldDB" id="A0A9P4I2U9"/>
<feature type="compositionally biased region" description="Basic and acidic residues" evidence="2">
    <location>
        <begin position="805"/>
        <end position="829"/>
    </location>
</feature>
<gene>
    <name evidence="3" type="ORF">K490DRAFT_62186</name>
</gene>
<feature type="region of interest" description="Disordered" evidence="2">
    <location>
        <begin position="1"/>
        <end position="49"/>
    </location>
</feature>
<evidence type="ECO:0000256" key="1">
    <source>
        <dbReference type="SAM" id="Coils"/>
    </source>
</evidence>
<feature type="compositionally biased region" description="Polar residues" evidence="2">
    <location>
        <begin position="1"/>
        <end position="10"/>
    </location>
</feature>
<evidence type="ECO:0000313" key="3">
    <source>
        <dbReference type="EMBL" id="KAF2090856.1"/>
    </source>
</evidence>
<protein>
    <submittedName>
        <fullName evidence="3">Uncharacterized protein</fullName>
    </submittedName>
</protein>
<accession>A0A9P4I2U9</accession>
<dbReference type="EMBL" id="ML978712">
    <property type="protein sequence ID" value="KAF2090856.1"/>
    <property type="molecule type" value="Genomic_DNA"/>
</dbReference>
<dbReference type="OrthoDB" id="5244622at2759"/>
<feature type="region of interest" description="Disordered" evidence="2">
    <location>
        <begin position="510"/>
        <end position="529"/>
    </location>
</feature>
<feature type="region of interest" description="Disordered" evidence="2">
    <location>
        <begin position="728"/>
        <end position="952"/>
    </location>
</feature>
<feature type="compositionally biased region" description="Pro residues" evidence="2">
    <location>
        <begin position="13"/>
        <end position="24"/>
    </location>
</feature>
<keyword evidence="4" id="KW-1185">Reference proteome</keyword>
<keyword evidence="1" id="KW-0175">Coiled coil</keyword>
<evidence type="ECO:0000313" key="4">
    <source>
        <dbReference type="Proteomes" id="UP000799776"/>
    </source>
</evidence>
<feature type="region of interest" description="Disordered" evidence="2">
    <location>
        <begin position="146"/>
        <end position="498"/>
    </location>
</feature>
<comment type="caution">
    <text evidence="3">The sequence shown here is derived from an EMBL/GenBank/DDBJ whole genome shotgun (WGS) entry which is preliminary data.</text>
</comment>
<proteinExistence type="predicted"/>
<evidence type="ECO:0000256" key="2">
    <source>
        <dbReference type="SAM" id="MobiDB-lite"/>
    </source>
</evidence>
<feature type="compositionally biased region" description="Polar residues" evidence="2">
    <location>
        <begin position="152"/>
        <end position="161"/>
    </location>
</feature>